<proteinExistence type="predicted"/>
<dbReference type="EMBL" id="CP065592">
    <property type="protein sequence ID" value="QPQ54291.1"/>
    <property type="molecule type" value="Genomic_DNA"/>
</dbReference>
<organism evidence="3 4">
    <name type="scientific">Allosphingosinicella flava</name>
    <dbReference type="NCBI Taxonomy" id="2771430"/>
    <lineage>
        <taxon>Bacteria</taxon>
        <taxon>Pseudomonadati</taxon>
        <taxon>Pseudomonadota</taxon>
        <taxon>Alphaproteobacteria</taxon>
        <taxon>Sphingomonadales</taxon>
        <taxon>Sphingomonadaceae</taxon>
        <taxon>Allosphingosinicella</taxon>
    </lineage>
</organism>
<gene>
    <name evidence="3" type="ORF">IC614_07945</name>
</gene>
<feature type="signal peptide" evidence="2">
    <location>
        <begin position="1"/>
        <end position="22"/>
    </location>
</feature>
<dbReference type="Pfam" id="PF06577">
    <property type="entry name" value="EipA"/>
    <property type="match status" value="1"/>
</dbReference>
<accession>A0A7T2GI63</accession>
<evidence type="ECO:0000313" key="4">
    <source>
        <dbReference type="Proteomes" id="UP000594873"/>
    </source>
</evidence>
<dbReference type="RefSeq" id="WP_200970818.1">
    <property type="nucleotide sequence ID" value="NZ_CP065592.1"/>
</dbReference>
<feature type="region of interest" description="Disordered" evidence="1">
    <location>
        <begin position="27"/>
        <end position="97"/>
    </location>
</feature>
<feature type="compositionally biased region" description="Low complexity" evidence="1">
    <location>
        <begin position="43"/>
        <end position="60"/>
    </location>
</feature>
<dbReference type="Proteomes" id="UP000594873">
    <property type="component" value="Chromosome"/>
</dbReference>
<keyword evidence="2" id="KW-0732">Signal</keyword>
<name>A0A7T2GI63_9SPHN</name>
<sequence>MKSSVLKLVAAAGLILSSPALAQITTIDPNDAGEYEPAVDGQSPQPATPSSYPSSSTTGTDQAPPPAGDYVPVDGGPQESAAPAYQAQQPVQGDAATRASAAVSTAVPRSNVFDAAEGVFGRGAEGLAGLIENILKKQGEPTAYITGREAGGAVVVGLRYGSGTLHHQVQGDSPIYWTGPSVGFDFGADANKVFVLVYNVNDKADMMKRFGAVEGNAFVVGGFNASYLRHGDKVLIPIRMGVGVRLGVNAGYMKFSEKSKWFPL</sequence>
<evidence type="ECO:0000313" key="3">
    <source>
        <dbReference type="EMBL" id="QPQ54291.1"/>
    </source>
</evidence>
<feature type="chain" id="PRO_5032280207" evidence="2">
    <location>
        <begin position="23"/>
        <end position="264"/>
    </location>
</feature>
<dbReference type="AlphaFoldDB" id="A0A7T2GI63"/>
<evidence type="ECO:0000256" key="2">
    <source>
        <dbReference type="SAM" id="SignalP"/>
    </source>
</evidence>
<evidence type="ECO:0000256" key="1">
    <source>
        <dbReference type="SAM" id="MobiDB-lite"/>
    </source>
</evidence>
<feature type="compositionally biased region" description="Low complexity" evidence="1">
    <location>
        <begin position="77"/>
        <end position="97"/>
    </location>
</feature>
<reference evidence="3 4" key="1">
    <citation type="submission" date="2020-11" db="EMBL/GenBank/DDBJ databases">
        <title>Genome seq and assembly of Sphingosinicella sp.</title>
        <authorList>
            <person name="Chhetri G."/>
        </authorList>
    </citation>
    <scope>NUCLEOTIDE SEQUENCE [LARGE SCALE GENOMIC DNA]</scope>
    <source>
        <strain evidence="3 4">UDD2</strain>
    </source>
</reference>
<protein>
    <submittedName>
        <fullName evidence="3">DUF1134 domain-containing protein</fullName>
    </submittedName>
</protein>
<dbReference type="InterPro" id="IPR008325">
    <property type="entry name" value="EipA-like"/>
</dbReference>
<dbReference type="KEGG" id="sflv:IC614_07945"/>
<keyword evidence="4" id="KW-1185">Reference proteome</keyword>